<evidence type="ECO:0000313" key="10">
    <source>
        <dbReference type="EMBL" id="GBD08784.1"/>
    </source>
</evidence>
<keyword evidence="6 9" id="KW-0472">Membrane</keyword>
<evidence type="ECO:0000256" key="3">
    <source>
        <dbReference type="ARBA" id="ARBA00022448"/>
    </source>
</evidence>
<feature type="transmembrane region" description="Helical" evidence="9">
    <location>
        <begin position="101"/>
        <end position="122"/>
    </location>
</feature>
<dbReference type="SUPFAM" id="SSF111352">
    <property type="entry name" value="Ammonium transporter"/>
    <property type="match status" value="1"/>
</dbReference>
<feature type="transmembrane region" description="Helical" evidence="9">
    <location>
        <begin position="33"/>
        <end position="59"/>
    </location>
</feature>
<feature type="transmembrane region" description="Helical" evidence="9">
    <location>
        <begin position="274"/>
        <end position="292"/>
    </location>
</feature>
<feature type="transmembrane region" description="Helical" evidence="9">
    <location>
        <begin position="129"/>
        <end position="151"/>
    </location>
</feature>
<feature type="transmembrane region" description="Helical" evidence="9">
    <location>
        <begin position="202"/>
        <end position="228"/>
    </location>
</feature>
<keyword evidence="5 9" id="KW-1133">Transmembrane helix</keyword>
<dbReference type="GO" id="GO:0097272">
    <property type="term" value="P:ammonium homeostasis"/>
    <property type="evidence" value="ECO:0007669"/>
    <property type="project" value="TreeGrafter"/>
</dbReference>
<protein>
    <recommendedName>
        <fullName evidence="12">Ammonium transporter AmtB-like domain-containing protein</fullName>
    </recommendedName>
</protein>
<keyword evidence="7" id="KW-0924">Ammonia transport</keyword>
<evidence type="ECO:0000256" key="7">
    <source>
        <dbReference type="ARBA" id="ARBA00023177"/>
    </source>
</evidence>
<evidence type="ECO:0000256" key="1">
    <source>
        <dbReference type="ARBA" id="ARBA00004141"/>
    </source>
</evidence>
<evidence type="ECO:0000256" key="4">
    <source>
        <dbReference type="ARBA" id="ARBA00022692"/>
    </source>
</evidence>
<comment type="subcellular location">
    <subcellularLocation>
        <location evidence="1">Membrane</location>
        <topology evidence="1">Multi-pass membrane protein</topology>
    </subcellularLocation>
</comment>
<dbReference type="PANTHER" id="PTHR11730">
    <property type="entry name" value="AMMONIUM TRANSPORTER"/>
    <property type="match status" value="1"/>
</dbReference>
<gene>
    <name evidence="10" type="ORF">HRbin22_01025</name>
</gene>
<name>A0A2H5Y5Q8_9CHLR</name>
<feature type="transmembrane region" description="Helical" evidence="9">
    <location>
        <begin position="392"/>
        <end position="413"/>
    </location>
</feature>
<sequence length="450" mass="47053">MEGLSWLWPIGLMAVLWAGMPEEEARRALARGLTAGVAALTMWGMVGFAWAFGGIGLWAEGPGFQALRRVYTLGADPRPLWSLLGLSGFLFRAVDMSPAVAALWLHHAPAVLTAAILLGFGLEGWSPIAAALASIGLGGFVLPLGMHWVWGNGWLSRLGLTLNLGHGVVDPAGAGVVLALSGGALLGLLLPWSRRQPSPERVFPPVHLPLLGAWGSLLFGIGWISWWMVDPLAATRPALDPALLARNAWLGVLGATLGAGLYTALVAREADSLMILRAMAVGWITGISAAPFTGPWLAWGWGFLIGLGTPALIYGLRRWGVTPQSLALLYGIAGILGLLGVGFLADGRAGAGWNEVGRETFMGVPNLGVVGVPGWGRPADPGQLTAQGVGGIVLSLWGFLAMGGPAALIRWGWTQWRRRREKAAGPAEPSPASSPNPEGGKPPEGGFPDP</sequence>
<feature type="transmembrane region" description="Helical" evidence="9">
    <location>
        <begin position="6"/>
        <end position="21"/>
    </location>
</feature>
<feature type="transmembrane region" description="Helical" evidence="9">
    <location>
        <begin position="248"/>
        <end position="267"/>
    </location>
</feature>
<evidence type="ECO:0000256" key="2">
    <source>
        <dbReference type="ARBA" id="ARBA00005887"/>
    </source>
</evidence>
<evidence type="ECO:0008006" key="12">
    <source>
        <dbReference type="Google" id="ProtNLM"/>
    </source>
</evidence>
<dbReference type="GO" id="GO:0008519">
    <property type="term" value="F:ammonium channel activity"/>
    <property type="evidence" value="ECO:0007669"/>
    <property type="project" value="TreeGrafter"/>
</dbReference>
<feature type="transmembrane region" description="Helical" evidence="9">
    <location>
        <begin position="298"/>
        <end position="316"/>
    </location>
</feature>
<comment type="similarity">
    <text evidence="2">Belongs to the ammonia transporter channel (TC 1.A.11.2) family.</text>
</comment>
<dbReference type="Gene3D" id="1.10.3430.10">
    <property type="entry name" value="Ammonium transporter AmtB like domains"/>
    <property type="match status" value="1"/>
</dbReference>
<reference evidence="11" key="1">
    <citation type="submission" date="2017-09" db="EMBL/GenBank/DDBJ databases">
        <title>Metaegenomics of thermophilic ammonia-oxidizing enrichment culture.</title>
        <authorList>
            <person name="Kato S."/>
            <person name="Suzuki K."/>
        </authorList>
    </citation>
    <scope>NUCLEOTIDE SEQUENCE [LARGE SCALE GENOMIC DNA]</scope>
</reference>
<dbReference type="Proteomes" id="UP000236642">
    <property type="component" value="Unassembled WGS sequence"/>
</dbReference>
<keyword evidence="4 9" id="KW-0812">Transmembrane</keyword>
<feature type="region of interest" description="Disordered" evidence="8">
    <location>
        <begin position="419"/>
        <end position="450"/>
    </location>
</feature>
<evidence type="ECO:0000256" key="6">
    <source>
        <dbReference type="ARBA" id="ARBA00023136"/>
    </source>
</evidence>
<feature type="transmembrane region" description="Helical" evidence="9">
    <location>
        <begin position="171"/>
        <end position="190"/>
    </location>
</feature>
<evidence type="ECO:0000313" key="11">
    <source>
        <dbReference type="Proteomes" id="UP000236642"/>
    </source>
</evidence>
<evidence type="ECO:0000256" key="9">
    <source>
        <dbReference type="SAM" id="Phobius"/>
    </source>
</evidence>
<dbReference type="InterPro" id="IPR029020">
    <property type="entry name" value="Ammonium/urea_transptr"/>
</dbReference>
<dbReference type="AlphaFoldDB" id="A0A2H5Y5Q8"/>
<dbReference type="GO" id="GO:0005886">
    <property type="term" value="C:plasma membrane"/>
    <property type="evidence" value="ECO:0007669"/>
    <property type="project" value="TreeGrafter"/>
</dbReference>
<organism evidence="10 11">
    <name type="scientific">Candidatus Thermoflexus japonica</name>
    <dbReference type="NCBI Taxonomy" id="2035417"/>
    <lineage>
        <taxon>Bacteria</taxon>
        <taxon>Bacillati</taxon>
        <taxon>Chloroflexota</taxon>
        <taxon>Thermoflexia</taxon>
        <taxon>Thermoflexales</taxon>
        <taxon>Thermoflexaceae</taxon>
        <taxon>Thermoflexus</taxon>
    </lineage>
</organism>
<feature type="compositionally biased region" description="Low complexity" evidence="8">
    <location>
        <begin position="435"/>
        <end position="450"/>
    </location>
</feature>
<keyword evidence="3" id="KW-0813">Transport</keyword>
<evidence type="ECO:0000256" key="5">
    <source>
        <dbReference type="ARBA" id="ARBA00022989"/>
    </source>
</evidence>
<feature type="transmembrane region" description="Helical" evidence="9">
    <location>
        <begin position="328"/>
        <end position="345"/>
    </location>
</feature>
<dbReference type="PANTHER" id="PTHR11730:SF6">
    <property type="entry name" value="AMMONIUM TRANSPORTER"/>
    <property type="match status" value="1"/>
</dbReference>
<comment type="caution">
    <text evidence="10">The sequence shown here is derived from an EMBL/GenBank/DDBJ whole genome shotgun (WGS) entry which is preliminary data.</text>
</comment>
<proteinExistence type="inferred from homology"/>
<dbReference type="EMBL" id="BEHY01000017">
    <property type="protein sequence ID" value="GBD08784.1"/>
    <property type="molecule type" value="Genomic_DNA"/>
</dbReference>
<accession>A0A2H5Y5Q8</accession>
<evidence type="ECO:0000256" key="8">
    <source>
        <dbReference type="SAM" id="MobiDB-lite"/>
    </source>
</evidence>